<dbReference type="Proteomes" id="UP001187471">
    <property type="component" value="Unassembled WGS sequence"/>
</dbReference>
<accession>A0AA88UWI7</accession>
<reference evidence="4" key="1">
    <citation type="submission" date="2022-12" db="EMBL/GenBank/DDBJ databases">
        <title>Draft genome assemblies for two species of Escallonia (Escalloniales).</title>
        <authorList>
            <person name="Chanderbali A."/>
            <person name="Dervinis C."/>
            <person name="Anghel I."/>
            <person name="Soltis D."/>
            <person name="Soltis P."/>
            <person name="Zapata F."/>
        </authorList>
    </citation>
    <scope>NUCLEOTIDE SEQUENCE</scope>
    <source>
        <strain evidence="4">UCBG92.1500</strain>
        <tissue evidence="4">Leaf</tissue>
    </source>
</reference>
<evidence type="ECO:0000313" key="4">
    <source>
        <dbReference type="EMBL" id="KAK2994262.1"/>
    </source>
</evidence>
<dbReference type="GO" id="GO:0008270">
    <property type="term" value="F:zinc ion binding"/>
    <property type="evidence" value="ECO:0007669"/>
    <property type="project" value="UniProtKB-KW"/>
</dbReference>
<dbReference type="EMBL" id="JAVXUO010000220">
    <property type="protein sequence ID" value="KAK2994262.1"/>
    <property type="molecule type" value="Genomic_DNA"/>
</dbReference>
<evidence type="ECO:0000259" key="3">
    <source>
        <dbReference type="PROSITE" id="PS50158"/>
    </source>
</evidence>
<name>A0AA88UWI7_9ASTE</name>
<dbReference type="InterPro" id="IPR036875">
    <property type="entry name" value="Znf_CCHC_sf"/>
</dbReference>
<dbReference type="PANTHER" id="PTHR34482">
    <property type="entry name" value="DNA DAMAGE-INDUCIBLE PROTEIN 1-LIKE"/>
    <property type="match status" value="1"/>
</dbReference>
<feature type="compositionally biased region" description="Basic and acidic residues" evidence="2">
    <location>
        <begin position="146"/>
        <end position="158"/>
    </location>
</feature>
<sequence length="264" mass="30061">MLCIISSNAEWWRIEGGAVAGEETRQSRCRVEKERRVERREADSVVNRDELFNQDSSWLSNQISNEASHDNFVETPVKIKDDAVIAPGIMFQSVNTEERRATRFKNGLRYSIRKFLTAVTLDTYGQVLDKAQRVEKDVETGRKYYKEQRQKRGREESSLKGNDMVQPKSKTNNLAIKELVQNTQNPVEACKTCGKNHRGVCYWQSGACFNCQQQGHRIRDCPQPLKPIFTQGRGMQNQLPGNNQAGTTRARAYALTEKDATASP</sequence>
<protein>
    <recommendedName>
        <fullName evidence="3">CCHC-type domain-containing protein</fullName>
    </recommendedName>
</protein>
<dbReference type="Gene3D" id="4.10.60.10">
    <property type="entry name" value="Zinc finger, CCHC-type"/>
    <property type="match status" value="1"/>
</dbReference>
<comment type="caution">
    <text evidence="4">The sequence shown here is derived from an EMBL/GenBank/DDBJ whole genome shotgun (WGS) entry which is preliminary data.</text>
</comment>
<dbReference type="AlphaFoldDB" id="A0AA88UWI7"/>
<dbReference type="GO" id="GO:0003676">
    <property type="term" value="F:nucleic acid binding"/>
    <property type="evidence" value="ECO:0007669"/>
    <property type="project" value="InterPro"/>
</dbReference>
<dbReference type="PANTHER" id="PTHR34482:SF49">
    <property type="entry name" value="RETROTRANSPOSON GAG DOMAIN-CONTAINING PROTEIN"/>
    <property type="match status" value="1"/>
</dbReference>
<organism evidence="4 5">
    <name type="scientific">Escallonia rubra</name>
    <dbReference type="NCBI Taxonomy" id="112253"/>
    <lineage>
        <taxon>Eukaryota</taxon>
        <taxon>Viridiplantae</taxon>
        <taxon>Streptophyta</taxon>
        <taxon>Embryophyta</taxon>
        <taxon>Tracheophyta</taxon>
        <taxon>Spermatophyta</taxon>
        <taxon>Magnoliopsida</taxon>
        <taxon>eudicotyledons</taxon>
        <taxon>Gunneridae</taxon>
        <taxon>Pentapetalae</taxon>
        <taxon>asterids</taxon>
        <taxon>campanulids</taxon>
        <taxon>Escalloniales</taxon>
        <taxon>Escalloniaceae</taxon>
        <taxon>Escallonia</taxon>
    </lineage>
</organism>
<keyword evidence="1" id="KW-0862">Zinc</keyword>
<keyword evidence="1" id="KW-0863">Zinc-finger</keyword>
<dbReference type="SUPFAM" id="SSF57756">
    <property type="entry name" value="Retrovirus zinc finger-like domains"/>
    <property type="match status" value="1"/>
</dbReference>
<keyword evidence="1" id="KW-0479">Metal-binding</keyword>
<dbReference type="PROSITE" id="PS50158">
    <property type="entry name" value="ZF_CCHC"/>
    <property type="match status" value="1"/>
</dbReference>
<evidence type="ECO:0000256" key="1">
    <source>
        <dbReference type="PROSITE-ProRule" id="PRU00047"/>
    </source>
</evidence>
<dbReference type="InterPro" id="IPR001878">
    <property type="entry name" value="Znf_CCHC"/>
</dbReference>
<dbReference type="Pfam" id="PF00098">
    <property type="entry name" value="zf-CCHC"/>
    <property type="match status" value="1"/>
</dbReference>
<feature type="domain" description="CCHC-type" evidence="3">
    <location>
        <begin position="208"/>
        <end position="223"/>
    </location>
</feature>
<evidence type="ECO:0000313" key="5">
    <source>
        <dbReference type="Proteomes" id="UP001187471"/>
    </source>
</evidence>
<evidence type="ECO:0000256" key="2">
    <source>
        <dbReference type="SAM" id="MobiDB-lite"/>
    </source>
</evidence>
<gene>
    <name evidence="4" type="ORF">RJ640_013161</name>
</gene>
<feature type="region of interest" description="Disordered" evidence="2">
    <location>
        <begin position="146"/>
        <end position="167"/>
    </location>
</feature>
<keyword evidence="5" id="KW-1185">Reference proteome</keyword>
<proteinExistence type="predicted"/>
<dbReference type="SMART" id="SM00343">
    <property type="entry name" value="ZnF_C2HC"/>
    <property type="match status" value="1"/>
</dbReference>